<sequence>MKLNWIRVRNAAIVGLIAAALEGLLIGVADPNAGILILIQSMLFWFSCGFIVSVAEIGLPKILSAVLLTELLNLPWLIALVVIPKQYGHLVPLIVASLIFGTVIGWLNRTLKTPMDTSDSGAR</sequence>
<evidence type="ECO:0000313" key="2">
    <source>
        <dbReference type="EMBL" id="TGL85393.1"/>
    </source>
</evidence>
<keyword evidence="1" id="KW-0812">Transmembrane</keyword>
<feature type="transmembrane region" description="Helical" evidence="1">
    <location>
        <begin position="35"/>
        <end position="55"/>
    </location>
</feature>
<evidence type="ECO:0000256" key="1">
    <source>
        <dbReference type="SAM" id="Phobius"/>
    </source>
</evidence>
<name>A0A6N4QFJ2_9LEPT</name>
<dbReference type="Proteomes" id="UP000297613">
    <property type="component" value="Unassembled WGS sequence"/>
</dbReference>
<evidence type="ECO:0000313" key="3">
    <source>
        <dbReference type="Proteomes" id="UP000297613"/>
    </source>
</evidence>
<keyword evidence="1" id="KW-1133">Transmembrane helix</keyword>
<feature type="transmembrane region" description="Helical" evidence="1">
    <location>
        <begin position="89"/>
        <end position="107"/>
    </location>
</feature>
<dbReference type="EMBL" id="RQGM01000029">
    <property type="protein sequence ID" value="TGL85393.1"/>
    <property type="molecule type" value="Genomic_DNA"/>
</dbReference>
<dbReference type="RefSeq" id="WP_135569053.1">
    <property type="nucleotide sequence ID" value="NZ_RQGK01000056.1"/>
</dbReference>
<reference evidence="2 3" key="1">
    <citation type="journal article" date="2019" name="PLoS Negl. Trop. Dis.">
        <title>Revisiting the worldwide diversity of Leptospira species in the environment.</title>
        <authorList>
            <person name="Vincent A.T."/>
            <person name="Schiettekatte O."/>
            <person name="Bourhy P."/>
            <person name="Veyrier F.J."/>
            <person name="Picardeau M."/>
        </authorList>
    </citation>
    <scope>NUCLEOTIDE SEQUENCE [LARGE SCALE GENOMIC DNA]</scope>
    <source>
        <strain evidence="2 3">201702445</strain>
    </source>
</reference>
<comment type="caution">
    <text evidence="2">The sequence shown here is derived from an EMBL/GenBank/DDBJ whole genome shotgun (WGS) entry which is preliminary data.</text>
</comment>
<dbReference type="AlphaFoldDB" id="A0A6N4QFJ2"/>
<gene>
    <name evidence="2" type="ORF">EHQ83_07835</name>
</gene>
<protein>
    <submittedName>
        <fullName evidence="2">Uncharacterized protein</fullName>
    </submittedName>
</protein>
<feature type="transmembrane region" description="Helical" evidence="1">
    <location>
        <begin position="62"/>
        <end position="83"/>
    </location>
</feature>
<proteinExistence type="predicted"/>
<organism evidence="2 3">
    <name type="scientific">Leptospira yasudae</name>
    <dbReference type="NCBI Taxonomy" id="2202201"/>
    <lineage>
        <taxon>Bacteria</taxon>
        <taxon>Pseudomonadati</taxon>
        <taxon>Spirochaetota</taxon>
        <taxon>Spirochaetia</taxon>
        <taxon>Leptospirales</taxon>
        <taxon>Leptospiraceae</taxon>
        <taxon>Leptospira</taxon>
    </lineage>
</organism>
<accession>A0A6N4QFJ2</accession>
<keyword evidence="1" id="KW-0472">Membrane</keyword>
<feature type="transmembrane region" description="Helical" evidence="1">
    <location>
        <begin position="12"/>
        <end position="29"/>
    </location>
</feature>